<feature type="domain" description="YcaO" evidence="1">
    <location>
        <begin position="72"/>
        <end position="458"/>
    </location>
</feature>
<reference evidence="3" key="1">
    <citation type="journal article" date="2019" name="Int. J. Syst. Evol. Microbiol.">
        <title>The Global Catalogue of Microorganisms (GCM) 10K type strain sequencing project: providing services to taxonomists for standard genome sequencing and annotation.</title>
        <authorList>
            <consortium name="The Broad Institute Genomics Platform"/>
            <consortium name="The Broad Institute Genome Sequencing Center for Infectious Disease"/>
            <person name="Wu L."/>
            <person name="Ma J."/>
        </authorList>
    </citation>
    <scope>NUCLEOTIDE SEQUENCE [LARGE SCALE GENOMIC DNA]</scope>
    <source>
        <strain evidence="3">JCM 3369</strain>
    </source>
</reference>
<name>A0ABW2CJE3_9ACTN</name>
<protein>
    <submittedName>
        <fullName evidence="2">YcaO-like family protein</fullName>
    </submittedName>
</protein>
<dbReference type="PROSITE" id="PS51664">
    <property type="entry name" value="YCAO"/>
    <property type="match status" value="1"/>
</dbReference>
<accession>A0ABW2CJE3</accession>
<gene>
    <name evidence="2" type="ORF">ACFQKB_15885</name>
</gene>
<dbReference type="PANTHER" id="PTHR37809:SF1">
    <property type="entry name" value="RIBOSOMAL PROTEIN S12 METHYLTHIOTRANSFERASE ACCESSORY FACTOR YCAO"/>
    <property type="match status" value="1"/>
</dbReference>
<dbReference type="Gene3D" id="3.30.160.660">
    <property type="match status" value="1"/>
</dbReference>
<proteinExistence type="predicted"/>
<dbReference type="EMBL" id="JBHSXS010000007">
    <property type="protein sequence ID" value="MFC6881248.1"/>
    <property type="molecule type" value="Genomic_DNA"/>
</dbReference>
<dbReference type="InterPro" id="IPR003776">
    <property type="entry name" value="YcaO-like_dom"/>
</dbReference>
<dbReference type="Pfam" id="PF02624">
    <property type="entry name" value="YcaO"/>
    <property type="match status" value="1"/>
</dbReference>
<keyword evidence="3" id="KW-1185">Reference proteome</keyword>
<sequence>MRPSVIAHRDGLGPAAHDLLARLVSPLTGLQRTLAVPLRDDGYPRVVVVTGQLTSVHRLLGLDEPLQYHIGGYGLHVEEALMRVLGESVERYAHMICGTDRTRAVERGTLAEMRARHGHGGVLAVDAMRFFTAEQLARPGFPVQPWRPDADLGWVRAENVATGGPLWLPAQLAIVGYLRPRPAEGRAPEPWLVPAITTGTAAHTVPVRALRSALFELVQGHVATGHWYSDHPAPAIVPDDARTPALRRLLERDMPRHRCRIRFHRLGGDGFGLHVVAGVLESLAEGEVPAVALGLGVDTRLETAMYKAYLETSAMPYLAILNLAKEGRIDDARALARTGIDNLDDNVFLYALPENRKAIDERFPPGLRVAASDLPSDRSRDADPGLELRELTRRILARGATLALLDLTSPEIADLGFQVYRFYSPELLPFGLPSYPPAAHPAFAEFGGLTHDRPHPYA</sequence>
<organism evidence="2 3">
    <name type="scientific">Actinomadura yumaensis</name>
    <dbReference type="NCBI Taxonomy" id="111807"/>
    <lineage>
        <taxon>Bacteria</taxon>
        <taxon>Bacillati</taxon>
        <taxon>Actinomycetota</taxon>
        <taxon>Actinomycetes</taxon>
        <taxon>Streptosporangiales</taxon>
        <taxon>Thermomonosporaceae</taxon>
        <taxon>Actinomadura</taxon>
    </lineage>
</organism>
<evidence type="ECO:0000313" key="3">
    <source>
        <dbReference type="Proteomes" id="UP001596380"/>
    </source>
</evidence>
<dbReference type="PANTHER" id="PTHR37809">
    <property type="entry name" value="RIBOSOMAL PROTEIN S12 METHYLTHIOTRANSFERASE ACCESSORY FACTOR YCAO"/>
    <property type="match status" value="1"/>
</dbReference>
<dbReference type="Gene3D" id="3.30.1330.230">
    <property type="match status" value="1"/>
</dbReference>
<dbReference type="Gene3D" id="3.30.40.250">
    <property type="match status" value="1"/>
</dbReference>
<dbReference type="Proteomes" id="UP001596380">
    <property type="component" value="Unassembled WGS sequence"/>
</dbReference>
<dbReference type="RefSeq" id="WP_160819284.1">
    <property type="nucleotide sequence ID" value="NZ_JBHSXS010000007.1"/>
</dbReference>
<evidence type="ECO:0000259" key="1">
    <source>
        <dbReference type="PROSITE" id="PS51664"/>
    </source>
</evidence>
<comment type="caution">
    <text evidence="2">The sequence shown here is derived from an EMBL/GenBank/DDBJ whole genome shotgun (WGS) entry which is preliminary data.</text>
</comment>
<evidence type="ECO:0000313" key="2">
    <source>
        <dbReference type="EMBL" id="MFC6881248.1"/>
    </source>
</evidence>